<feature type="domain" description="CRISPR system endoribonuclease Csx1-like HEPN" evidence="1">
    <location>
        <begin position="477"/>
        <end position="521"/>
    </location>
</feature>
<gene>
    <name evidence="3" type="ordered locus">Tpen_1338</name>
</gene>
<dbReference type="EMBL" id="CP000505">
    <property type="protein sequence ID" value="ABL78735.1"/>
    <property type="molecule type" value="Genomic_DNA"/>
</dbReference>
<reference evidence="4" key="1">
    <citation type="journal article" date="2008" name="J. Bacteriol.">
        <title>Genome sequence of Thermofilum pendens reveals an exceptional loss of biosynthetic pathways without genome reduction.</title>
        <authorList>
            <person name="Anderson I."/>
            <person name="Rodriguez J."/>
            <person name="Susanti D."/>
            <person name="Porat I."/>
            <person name="Reich C."/>
            <person name="Ulrich L.E."/>
            <person name="Elkins J.G."/>
            <person name="Mavromatis K."/>
            <person name="Lykidis A."/>
            <person name="Kim E."/>
            <person name="Thompson L.S."/>
            <person name="Nolan M."/>
            <person name="Land M."/>
            <person name="Copeland A."/>
            <person name="Lapidus A."/>
            <person name="Lucas S."/>
            <person name="Detter C."/>
            <person name="Zhulin I.B."/>
            <person name="Olsen G.J."/>
            <person name="Whitman W."/>
            <person name="Mukhopadhyay B."/>
            <person name="Bristow J."/>
            <person name="Kyrpides N."/>
        </authorList>
    </citation>
    <scope>NUCLEOTIDE SEQUENCE [LARGE SCALE GENOMIC DNA]</scope>
    <source>
        <strain evidence="4">DSM 2475 / Hrk 5</strain>
    </source>
</reference>
<proteinExistence type="predicted"/>
<dbReference type="Gene3D" id="1.10.3740.10">
    <property type="entry name" value="SSO1389-like domains"/>
    <property type="match status" value="1"/>
</dbReference>
<dbReference type="EnsemblBacteria" id="ABL78735">
    <property type="protein sequence ID" value="ABL78735"/>
    <property type="gene ID" value="Tpen_1338"/>
</dbReference>
<evidence type="ECO:0000259" key="1">
    <source>
        <dbReference type="Pfam" id="PF09455"/>
    </source>
</evidence>
<dbReference type="AlphaFoldDB" id="A1RZV5"/>
<dbReference type="OrthoDB" id="27811at2157"/>
<evidence type="ECO:0000313" key="3">
    <source>
        <dbReference type="EMBL" id="ABL78735.1"/>
    </source>
</evidence>
<dbReference type="RefSeq" id="WP_011753000.1">
    <property type="nucleotide sequence ID" value="NC_008698.1"/>
</dbReference>
<dbReference type="Gene3D" id="3.40.50.10640">
    <property type="entry name" value="SSO1389-like"/>
    <property type="match status" value="1"/>
</dbReference>
<dbReference type="GeneID" id="4601313"/>
<dbReference type="Proteomes" id="UP000000641">
    <property type="component" value="Chromosome"/>
</dbReference>
<evidence type="ECO:0000259" key="2">
    <source>
        <dbReference type="Pfam" id="PF22230"/>
    </source>
</evidence>
<dbReference type="Pfam" id="PF22230">
    <property type="entry name" value="Csx1_CARF"/>
    <property type="match status" value="1"/>
</dbReference>
<sequence>MSRVLVVATWGFPGNWLKERYSAAVPPANVDKWHRLSEWSIGGYVEAHSPTPVEAKALSEMGFDVGVVVYALDSLSAVPRLSVPSDDDVRGKLVEELNKYVDGWLNKDPEGYGEVRGRAEKVAGLFVSGYFGEVGFPLDKVSTVVLPGTGVYALGPGSKGKRYVFRGSPQNAAVAMELDLLERVDAFKPDAVVFDSTHGINYLPIVAKRVVERVARVYSALEGRKVCVATVQSDTPAGGLAGLELGVMVVDVKVFSASPREVLEELLPHFDSEPYRMLKKDEKVKPPDSLKELRKEFGELKEVKPLAKALVELAGYGLTLYLCSKVRELAGGDFSSMAGRLLERVRGALYERDVASGGEVRVEHVYAFSDSVPGVLEAVYVLGRVVPRLAELCGVDEQGFMGVDRLLEVGRSLGLTRLGERLLGYEVSDVKRRVSAARDAGIELEGRVVPYAAVYDAVEGLLRKEGVGDSVRREAVEKFKEILGRGVKCDVDARNFYAHAGLERNVVEVKVQGGSVYVRYREECMENVRSVVEKG</sequence>
<accession>A1RZV5</accession>
<dbReference type="NCBIfam" id="TIGR02549">
    <property type="entry name" value="CRISPR_DxTHG"/>
    <property type="match status" value="1"/>
</dbReference>
<dbReference type="HOGENOM" id="CLU_508672_0_0_2"/>
<dbReference type="InterPro" id="IPR053857">
    <property type="entry name" value="Csx1_CARF"/>
</dbReference>
<dbReference type="InterPro" id="IPR027419">
    <property type="entry name" value="CRISPR-assoc_Csx1_C"/>
</dbReference>
<dbReference type="InterPro" id="IPR013383">
    <property type="entry name" value="CRISPR-assoc_prot_DxTHG_CS"/>
</dbReference>
<dbReference type="InterPro" id="IPR019016">
    <property type="entry name" value="Csx1-like_HEPN"/>
</dbReference>
<dbReference type="SUPFAM" id="SSF160980">
    <property type="entry name" value="SSO1389-like"/>
    <property type="match status" value="1"/>
</dbReference>
<feature type="domain" description="CRISPR system endoribonuclease Csx1 CARF" evidence="2">
    <location>
        <begin position="5"/>
        <end position="234"/>
    </location>
</feature>
<dbReference type="KEGG" id="tpe:Tpen_1338"/>
<keyword evidence="4" id="KW-1185">Reference proteome</keyword>
<dbReference type="Pfam" id="PF09455">
    <property type="entry name" value="Csx1_HEPN"/>
    <property type="match status" value="1"/>
</dbReference>
<dbReference type="PANTHER" id="PTHR37169">
    <property type="entry name" value="CRISPR SYSTEM ENDORIBONUCLEASE CSX1-RELATED"/>
    <property type="match status" value="1"/>
</dbReference>
<name>A1RZV5_THEPD</name>
<dbReference type="InterPro" id="IPR052875">
    <property type="entry name" value="CRISPR_assoc_ribonuclease"/>
</dbReference>
<organism evidence="3 4">
    <name type="scientific">Thermofilum pendens (strain DSM 2475 / Hrk 5)</name>
    <dbReference type="NCBI Taxonomy" id="368408"/>
    <lineage>
        <taxon>Archaea</taxon>
        <taxon>Thermoproteota</taxon>
        <taxon>Thermoprotei</taxon>
        <taxon>Thermofilales</taxon>
        <taxon>Thermofilaceae</taxon>
        <taxon>Thermofilum</taxon>
    </lineage>
</organism>
<evidence type="ECO:0000313" key="4">
    <source>
        <dbReference type="Proteomes" id="UP000000641"/>
    </source>
</evidence>
<dbReference type="PANTHER" id="PTHR37169:SF1">
    <property type="entry name" value="CRISPR SYSTEM ENDORIBONUCLEASE CSX1"/>
    <property type="match status" value="1"/>
</dbReference>
<dbReference type="eggNOG" id="arCOG03435">
    <property type="taxonomic scope" value="Archaea"/>
</dbReference>
<protein>
    <submittedName>
        <fullName evidence="3">CRISPR-associated protein DxTHG motif</fullName>
    </submittedName>
</protein>